<dbReference type="InterPro" id="IPR004827">
    <property type="entry name" value="bZIP"/>
</dbReference>
<dbReference type="PANTHER" id="PTHR39607">
    <property type="entry name" value="XANTHOCILLIN BIOSYNTHESIS CLUSTER TRANSCRIPTION FACTOR XANC-RELATED"/>
    <property type="match status" value="1"/>
</dbReference>
<gene>
    <name evidence="3" type="ORF">G6O67_002350</name>
</gene>
<dbReference type="CDD" id="cd14688">
    <property type="entry name" value="bZIP_YAP"/>
    <property type="match status" value="1"/>
</dbReference>
<protein>
    <recommendedName>
        <fullName evidence="2">BZIP domain-containing protein</fullName>
    </recommendedName>
</protein>
<accession>A0A8H4V751</accession>
<dbReference type="AlphaFoldDB" id="A0A8H4V751"/>
<proteinExistence type="predicted"/>
<evidence type="ECO:0000313" key="4">
    <source>
        <dbReference type="Proteomes" id="UP000557566"/>
    </source>
</evidence>
<dbReference type="PANTHER" id="PTHR39607:SF2">
    <property type="entry name" value="BZIP DOMAIN-CONTAINING PROTEIN"/>
    <property type="match status" value="1"/>
</dbReference>
<dbReference type="PROSITE" id="PS00036">
    <property type="entry name" value="BZIP_BASIC"/>
    <property type="match status" value="1"/>
</dbReference>
<evidence type="ECO:0000259" key="2">
    <source>
        <dbReference type="PROSITE" id="PS00036"/>
    </source>
</evidence>
<feature type="compositionally biased region" description="Basic and acidic residues" evidence="1">
    <location>
        <begin position="62"/>
        <end position="78"/>
    </location>
</feature>
<dbReference type="InterPro" id="IPR052635">
    <property type="entry name" value="Sec_Metab_Biosynth_Reg"/>
</dbReference>
<sequence length="211" mass="22662">MAAGIRASRHSVDALAKKQCPSLSTRKSCKVNAKDVDWADVTDPEERRRIQNRIAQRKFRGKARENREKAERESRNQEHAGNSYRVPLGAADISGGGYGYGCGYGQEEELSGLPWGGLNLSLVVSRGHEAESRRSSGRGTYIGDEPLTAAASPQWPVVPAPAHGGAGLYHNFAQHHQTTPSYGSSSGGGEDVFFDDASYVFDVAAAFPPSA</sequence>
<dbReference type="GO" id="GO:0003700">
    <property type="term" value="F:DNA-binding transcription factor activity"/>
    <property type="evidence" value="ECO:0007669"/>
    <property type="project" value="InterPro"/>
</dbReference>
<name>A0A8H4V751_9HYPO</name>
<evidence type="ECO:0000256" key="1">
    <source>
        <dbReference type="SAM" id="MobiDB-lite"/>
    </source>
</evidence>
<evidence type="ECO:0000313" key="3">
    <source>
        <dbReference type="EMBL" id="KAF4510468.1"/>
    </source>
</evidence>
<dbReference type="Proteomes" id="UP000557566">
    <property type="component" value="Unassembled WGS sequence"/>
</dbReference>
<keyword evidence="4" id="KW-1185">Reference proteome</keyword>
<organism evidence="3 4">
    <name type="scientific">Ophiocordyceps sinensis</name>
    <dbReference type="NCBI Taxonomy" id="72228"/>
    <lineage>
        <taxon>Eukaryota</taxon>
        <taxon>Fungi</taxon>
        <taxon>Dikarya</taxon>
        <taxon>Ascomycota</taxon>
        <taxon>Pezizomycotina</taxon>
        <taxon>Sordariomycetes</taxon>
        <taxon>Hypocreomycetidae</taxon>
        <taxon>Hypocreales</taxon>
        <taxon>Ophiocordycipitaceae</taxon>
        <taxon>Ophiocordyceps</taxon>
    </lineage>
</organism>
<dbReference type="EMBL" id="JAAVMX010000003">
    <property type="protein sequence ID" value="KAF4510468.1"/>
    <property type="molecule type" value="Genomic_DNA"/>
</dbReference>
<reference evidence="3 4" key="1">
    <citation type="journal article" date="2020" name="Genome Biol. Evol.">
        <title>A new high-quality draft genome assembly of the Chinese cordyceps Ophiocordyceps sinensis.</title>
        <authorList>
            <person name="Shu R."/>
            <person name="Zhang J."/>
            <person name="Meng Q."/>
            <person name="Zhang H."/>
            <person name="Zhou G."/>
            <person name="Li M."/>
            <person name="Wu P."/>
            <person name="Zhao Y."/>
            <person name="Chen C."/>
            <person name="Qin Q."/>
        </authorList>
    </citation>
    <scope>NUCLEOTIDE SEQUENCE [LARGE SCALE GENOMIC DNA]</scope>
    <source>
        <strain evidence="3 4">IOZ07</strain>
    </source>
</reference>
<comment type="caution">
    <text evidence="3">The sequence shown here is derived from an EMBL/GenBank/DDBJ whole genome shotgun (WGS) entry which is preliminary data.</text>
</comment>
<feature type="region of interest" description="Disordered" evidence="1">
    <location>
        <begin position="1"/>
        <end position="87"/>
    </location>
</feature>
<dbReference type="OrthoDB" id="5387389at2759"/>
<feature type="domain" description="BZIP" evidence="2">
    <location>
        <begin position="47"/>
        <end position="62"/>
    </location>
</feature>